<feature type="transmembrane region" description="Helical" evidence="1">
    <location>
        <begin position="166"/>
        <end position="186"/>
    </location>
</feature>
<dbReference type="EMBL" id="SNRW01000657">
    <property type="protein sequence ID" value="KAA6399913.1"/>
    <property type="molecule type" value="Genomic_DNA"/>
</dbReference>
<keyword evidence="1" id="KW-0812">Transmembrane</keyword>
<keyword evidence="1" id="KW-1133">Transmembrane helix</keyword>
<dbReference type="AlphaFoldDB" id="A0A5J4WYK6"/>
<evidence type="ECO:0000256" key="1">
    <source>
        <dbReference type="SAM" id="Phobius"/>
    </source>
</evidence>
<comment type="caution">
    <text evidence="2">The sequence shown here is derived from an EMBL/GenBank/DDBJ whole genome shotgun (WGS) entry which is preliminary data.</text>
</comment>
<keyword evidence="1" id="KW-0472">Membrane</keyword>
<feature type="transmembrane region" description="Helical" evidence="1">
    <location>
        <begin position="211"/>
        <end position="229"/>
    </location>
</feature>
<sequence>MSQIPDTNVDPSVNELSIDTEPEEAVKTRNIFLAVGIALNKQDVSEADEKQIKQDPIAQTIYEKGNKVAEYIGQTSKKGTTYLTGTIDKLVDKVSPAPQPIQVSDNISFVATQGAALIKTGGDKTKDSGKYFTMGVDFVASYASNYLYKNQAELMAKDGVLKGRRIFLAIVAVLIVIVHSIVSLLIDFQEVLVVGIGKLSAKRFGKNVEEIAQLITRIVFLLIEVYITVISTEPLYLLVLLLVVFTLAVLRHVANPPTK</sequence>
<name>A0A5J4WYK6_9EUKA</name>
<dbReference type="Proteomes" id="UP000324800">
    <property type="component" value="Unassembled WGS sequence"/>
</dbReference>
<gene>
    <name evidence="2" type="ORF">EZS28_004564</name>
</gene>
<proteinExistence type="predicted"/>
<evidence type="ECO:0000313" key="3">
    <source>
        <dbReference type="Proteomes" id="UP000324800"/>
    </source>
</evidence>
<organism evidence="2 3">
    <name type="scientific">Streblomastix strix</name>
    <dbReference type="NCBI Taxonomy" id="222440"/>
    <lineage>
        <taxon>Eukaryota</taxon>
        <taxon>Metamonada</taxon>
        <taxon>Preaxostyla</taxon>
        <taxon>Oxymonadida</taxon>
        <taxon>Streblomastigidae</taxon>
        <taxon>Streblomastix</taxon>
    </lineage>
</organism>
<reference evidence="2 3" key="1">
    <citation type="submission" date="2019-03" db="EMBL/GenBank/DDBJ databases">
        <title>Single cell metagenomics reveals metabolic interactions within the superorganism composed of flagellate Streblomastix strix and complex community of Bacteroidetes bacteria on its surface.</title>
        <authorList>
            <person name="Treitli S.C."/>
            <person name="Kolisko M."/>
            <person name="Husnik F."/>
            <person name="Keeling P."/>
            <person name="Hampl V."/>
        </authorList>
    </citation>
    <scope>NUCLEOTIDE SEQUENCE [LARGE SCALE GENOMIC DNA]</scope>
    <source>
        <strain evidence="2">ST1C</strain>
    </source>
</reference>
<accession>A0A5J4WYK6</accession>
<evidence type="ECO:0000313" key="2">
    <source>
        <dbReference type="EMBL" id="KAA6399913.1"/>
    </source>
</evidence>
<protein>
    <submittedName>
        <fullName evidence="2">Uncharacterized protein</fullName>
    </submittedName>
</protein>
<feature type="transmembrane region" description="Helical" evidence="1">
    <location>
        <begin position="236"/>
        <end position="254"/>
    </location>
</feature>